<keyword evidence="2" id="KW-1185">Reference proteome</keyword>
<keyword evidence="1" id="KW-0614">Plasmid</keyword>
<sequence>MALGGCGIALGTGLGLRLMFGGVMGGVLYTQPVYRLGSPIGEGLL</sequence>
<proteinExistence type="predicted"/>
<name>A8ZK94_ACAM1</name>
<dbReference type="KEGG" id="amr:AM1_A0085"/>
<geneLocation type="plasmid" evidence="1 2">
    <name>pREB1</name>
</geneLocation>
<organism evidence="1 2">
    <name type="scientific">Acaryochloris marina (strain MBIC 11017)</name>
    <dbReference type="NCBI Taxonomy" id="329726"/>
    <lineage>
        <taxon>Bacteria</taxon>
        <taxon>Bacillati</taxon>
        <taxon>Cyanobacteriota</taxon>
        <taxon>Cyanophyceae</taxon>
        <taxon>Acaryochloridales</taxon>
        <taxon>Acaryochloridaceae</taxon>
        <taxon>Acaryochloris</taxon>
    </lineage>
</organism>
<dbReference type="Proteomes" id="UP000000268">
    <property type="component" value="Plasmid pREB1"/>
</dbReference>
<evidence type="ECO:0000313" key="2">
    <source>
        <dbReference type="Proteomes" id="UP000000268"/>
    </source>
</evidence>
<accession>A8ZK94</accession>
<reference evidence="1 2" key="1">
    <citation type="journal article" date="2008" name="Proc. Natl. Acad. Sci. U.S.A.">
        <title>Niche adaptation and genome expansion in the chlorophyll d-producing cyanobacterium Acaryochloris marina.</title>
        <authorList>
            <person name="Swingley W.D."/>
            <person name="Chen M."/>
            <person name="Cheung P.C."/>
            <person name="Conrad A.L."/>
            <person name="Dejesa L.C."/>
            <person name="Hao J."/>
            <person name="Honchak B.M."/>
            <person name="Karbach L.E."/>
            <person name="Kurdoglu A."/>
            <person name="Lahiri S."/>
            <person name="Mastrian S.D."/>
            <person name="Miyashita H."/>
            <person name="Page L."/>
            <person name="Ramakrishna P."/>
            <person name="Satoh S."/>
            <person name="Sattley W.M."/>
            <person name="Shimada Y."/>
            <person name="Taylor H.L."/>
            <person name="Tomo T."/>
            <person name="Tsuchiya T."/>
            <person name="Wang Z.T."/>
            <person name="Raymond J."/>
            <person name="Mimuro M."/>
            <person name="Blankenship R.E."/>
            <person name="Touchman J.W."/>
        </authorList>
    </citation>
    <scope>NUCLEOTIDE SEQUENCE [LARGE SCALE GENOMIC DNA]</scope>
    <source>
        <strain evidence="2">MBIC 11017</strain>
        <plasmid evidence="2">Plasmid pREB1</plasmid>
    </source>
</reference>
<dbReference type="AlphaFoldDB" id="A8ZK94"/>
<evidence type="ECO:0000313" key="1">
    <source>
        <dbReference type="EMBL" id="ABW31594.1"/>
    </source>
</evidence>
<dbReference type="EMBL" id="CP000838">
    <property type="protein sequence ID" value="ABW31594.1"/>
    <property type="molecule type" value="Genomic_DNA"/>
</dbReference>
<protein>
    <submittedName>
        <fullName evidence="1">Uncharacterized protein</fullName>
    </submittedName>
</protein>
<dbReference type="HOGENOM" id="CLU_3194737_0_0_3"/>
<gene>
    <name evidence="1" type="ordered locus">AM1_A0085</name>
</gene>